<keyword evidence="3" id="KW-1185">Reference proteome</keyword>
<feature type="region of interest" description="Disordered" evidence="1">
    <location>
        <begin position="129"/>
        <end position="174"/>
    </location>
</feature>
<feature type="compositionally biased region" description="Acidic residues" evidence="1">
    <location>
        <begin position="143"/>
        <end position="152"/>
    </location>
</feature>
<name>A0A0D0CW86_9AGAR</name>
<dbReference type="EMBL" id="KN834775">
    <property type="protein sequence ID" value="KIK60368.1"/>
    <property type="molecule type" value="Genomic_DNA"/>
</dbReference>
<dbReference type="HOGENOM" id="CLU_1540243_0_0_1"/>
<dbReference type="OrthoDB" id="192887at2759"/>
<dbReference type="AlphaFoldDB" id="A0A0D0CW86"/>
<feature type="compositionally biased region" description="Gly residues" evidence="1">
    <location>
        <begin position="165"/>
        <end position="174"/>
    </location>
</feature>
<feature type="compositionally biased region" description="Basic and acidic residues" evidence="1">
    <location>
        <begin position="1"/>
        <end position="17"/>
    </location>
</feature>
<accession>A0A0D0CW86</accession>
<sequence length="174" mass="18571">MDLEVAKAEGRDKDKDNLIPPPSSSQVNRRSAPVTPSDPVVTYARRSSIMQPTSESSVASSSIAFPSRGEGYVVPARSRTGSMAGGEVSRRLLRTLSTVSIYESAEGLAGGLADLAPIGKYIVDRQTTGADAPASEMPREFGIDEVAEEDLESSDRREKKDGKFFFGGGQKVNT</sequence>
<evidence type="ECO:0000313" key="3">
    <source>
        <dbReference type="Proteomes" id="UP000053593"/>
    </source>
</evidence>
<feature type="compositionally biased region" description="Basic and acidic residues" evidence="1">
    <location>
        <begin position="153"/>
        <end position="163"/>
    </location>
</feature>
<proteinExistence type="predicted"/>
<evidence type="ECO:0000256" key="1">
    <source>
        <dbReference type="SAM" id="MobiDB-lite"/>
    </source>
</evidence>
<protein>
    <submittedName>
        <fullName evidence="2">Uncharacterized protein</fullName>
    </submittedName>
</protein>
<evidence type="ECO:0000313" key="2">
    <source>
        <dbReference type="EMBL" id="KIK60368.1"/>
    </source>
</evidence>
<organism evidence="2 3">
    <name type="scientific">Collybiopsis luxurians FD-317 M1</name>
    <dbReference type="NCBI Taxonomy" id="944289"/>
    <lineage>
        <taxon>Eukaryota</taxon>
        <taxon>Fungi</taxon>
        <taxon>Dikarya</taxon>
        <taxon>Basidiomycota</taxon>
        <taxon>Agaricomycotina</taxon>
        <taxon>Agaricomycetes</taxon>
        <taxon>Agaricomycetidae</taxon>
        <taxon>Agaricales</taxon>
        <taxon>Marasmiineae</taxon>
        <taxon>Omphalotaceae</taxon>
        <taxon>Collybiopsis</taxon>
        <taxon>Collybiopsis luxurians</taxon>
    </lineage>
</organism>
<feature type="region of interest" description="Disordered" evidence="1">
    <location>
        <begin position="1"/>
        <end position="40"/>
    </location>
</feature>
<dbReference type="Proteomes" id="UP000053593">
    <property type="component" value="Unassembled WGS sequence"/>
</dbReference>
<gene>
    <name evidence="2" type="ORF">GYMLUDRAFT_605051</name>
</gene>
<reference evidence="2 3" key="1">
    <citation type="submission" date="2014-04" db="EMBL/GenBank/DDBJ databases">
        <title>Evolutionary Origins and Diversification of the Mycorrhizal Mutualists.</title>
        <authorList>
            <consortium name="DOE Joint Genome Institute"/>
            <consortium name="Mycorrhizal Genomics Consortium"/>
            <person name="Kohler A."/>
            <person name="Kuo A."/>
            <person name="Nagy L.G."/>
            <person name="Floudas D."/>
            <person name="Copeland A."/>
            <person name="Barry K.W."/>
            <person name="Cichocki N."/>
            <person name="Veneault-Fourrey C."/>
            <person name="LaButti K."/>
            <person name="Lindquist E.A."/>
            <person name="Lipzen A."/>
            <person name="Lundell T."/>
            <person name="Morin E."/>
            <person name="Murat C."/>
            <person name="Riley R."/>
            <person name="Ohm R."/>
            <person name="Sun H."/>
            <person name="Tunlid A."/>
            <person name="Henrissat B."/>
            <person name="Grigoriev I.V."/>
            <person name="Hibbett D.S."/>
            <person name="Martin F."/>
        </authorList>
    </citation>
    <scope>NUCLEOTIDE SEQUENCE [LARGE SCALE GENOMIC DNA]</scope>
    <source>
        <strain evidence="2 3">FD-317 M1</strain>
    </source>
</reference>